<sequence length="65" mass="7846">MAEHLRNSGIKDEQIIEMDFEKYEFGKITGDSFYKYVKERILPDSNQRMYLFLMRFNVCLNGKML</sequence>
<dbReference type="EMBL" id="JAQMLV010000016">
    <property type="protein sequence ID" value="MDB8745568.1"/>
    <property type="molecule type" value="Genomic_DNA"/>
</dbReference>
<accession>A0AAW6E521</accession>
<organism evidence="1 2">
    <name type="scientific">Ruminococcus bicirculans</name>
    <name type="common">ex Wegman et al. 2014</name>
    <dbReference type="NCBI Taxonomy" id="1160721"/>
    <lineage>
        <taxon>Bacteria</taxon>
        <taxon>Bacillati</taxon>
        <taxon>Bacillota</taxon>
        <taxon>Clostridia</taxon>
        <taxon>Eubacteriales</taxon>
        <taxon>Oscillospiraceae</taxon>
        <taxon>Ruminococcus</taxon>
    </lineage>
</organism>
<dbReference type="Proteomes" id="UP001211015">
    <property type="component" value="Unassembled WGS sequence"/>
</dbReference>
<proteinExistence type="predicted"/>
<dbReference type="RefSeq" id="WP_272111923.1">
    <property type="nucleotide sequence ID" value="NZ_JAQMLV010000016.1"/>
</dbReference>
<name>A0AAW6E521_9FIRM</name>
<comment type="caution">
    <text evidence="1">The sequence shown here is derived from an EMBL/GenBank/DDBJ whole genome shotgun (WGS) entry which is preliminary data.</text>
</comment>
<dbReference type="AlphaFoldDB" id="A0AAW6E521"/>
<evidence type="ECO:0000313" key="2">
    <source>
        <dbReference type="Proteomes" id="UP001211015"/>
    </source>
</evidence>
<evidence type="ECO:0000313" key="1">
    <source>
        <dbReference type="EMBL" id="MDB8745568.1"/>
    </source>
</evidence>
<gene>
    <name evidence="1" type="ORF">PNU62_11120</name>
</gene>
<protein>
    <submittedName>
        <fullName evidence="1">Uncharacterized protein</fullName>
    </submittedName>
</protein>
<reference evidence="1" key="1">
    <citation type="submission" date="2023-01" db="EMBL/GenBank/DDBJ databases">
        <title>Human gut microbiome strain richness.</title>
        <authorList>
            <person name="Chen-Liaw A."/>
        </authorList>
    </citation>
    <scope>NUCLEOTIDE SEQUENCE</scope>
    <source>
        <strain evidence="1">1001275st1_F4_1001275B_160808</strain>
    </source>
</reference>